<dbReference type="AlphaFoldDB" id="A0A392NVL3"/>
<comment type="caution">
    <text evidence="1">The sequence shown here is derived from an EMBL/GenBank/DDBJ whole genome shotgun (WGS) entry which is preliminary data.</text>
</comment>
<gene>
    <name evidence="1" type="ORF">A2U01_0024898</name>
</gene>
<sequence>EEILKLGRVRVEANSCNPIGISRKVTRLIIVEQKGCSLPQTYSL</sequence>
<evidence type="ECO:0000313" key="1">
    <source>
        <dbReference type="EMBL" id="MCI03857.1"/>
    </source>
</evidence>
<name>A0A392NVL3_9FABA</name>
<reference evidence="1 2" key="1">
    <citation type="journal article" date="2018" name="Front. Plant Sci.">
        <title>Red Clover (Trifolium pratense) and Zigzag Clover (T. medium) - A Picture of Genomic Similarities and Differences.</title>
        <authorList>
            <person name="Dluhosova J."/>
            <person name="Istvanek J."/>
            <person name="Nedelnik J."/>
            <person name="Repkova J."/>
        </authorList>
    </citation>
    <scope>NUCLEOTIDE SEQUENCE [LARGE SCALE GENOMIC DNA]</scope>
    <source>
        <strain evidence="2">cv. 10/8</strain>
        <tissue evidence="1">Leaf</tissue>
    </source>
</reference>
<dbReference type="Proteomes" id="UP000265520">
    <property type="component" value="Unassembled WGS sequence"/>
</dbReference>
<protein>
    <submittedName>
        <fullName evidence="1">Uncharacterized protein</fullName>
    </submittedName>
</protein>
<feature type="non-terminal residue" evidence="1">
    <location>
        <position position="1"/>
    </location>
</feature>
<dbReference type="EMBL" id="LXQA010053497">
    <property type="protein sequence ID" value="MCI03857.1"/>
    <property type="molecule type" value="Genomic_DNA"/>
</dbReference>
<evidence type="ECO:0000313" key="2">
    <source>
        <dbReference type="Proteomes" id="UP000265520"/>
    </source>
</evidence>
<organism evidence="1 2">
    <name type="scientific">Trifolium medium</name>
    <dbReference type="NCBI Taxonomy" id="97028"/>
    <lineage>
        <taxon>Eukaryota</taxon>
        <taxon>Viridiplantae</taxon>
        <taxon>Streptophyta</taxon>
        <taxon>Embryophyta</taxon>
        <taxon>Tracheophyta</taxon>
        <taxon>Spermatophyta</taxon>
        <taxon>Magnoliopsida</taxon>
        <taxon>eudicotyledons</taxon>
        <taxon>Gunneridae</taxon>
        <taxon>Pentapetalae</taxon>
        <taxon>rosids</taxon>
        <taxon>fabids</taxon>
        <taxon>Fabales</taxon>
        <taxon>Fabaceae</taxon>
        <taxon>Papilionoideae</taxon>
        <taxon>50 kb inversion clade</taxon>
        <taxon>NPAAA clade</taxon>
        <taxon>Hologalegina</taxon>
        <taxon>IRL clade</taxon>
        <taxon>Trifolieae</taxon>
        <taxon>Trifolium</taxon>
    </lineage>
</organism>
<accession>A0A392NVL3</accession>
<proteinExistence type="predicted"/>
<keyword evidence="2" id="KW-1185">Reference proteome</keyword>